<sequence>MAGDKTIEGRLNKQEAKYELIKPGKIMTFIGDRGEFDVIVKNVRKYNTFREMLQSENIDNILPCIENVEQAVDAYKKIYGEKDVETGVISIEFD</sequence>
<reference evidence="2" key="1">
    <citation type="journal article" date="2019" name="MBio">
        <title>Virus Genomes from Deep Sea Sediments Expand the Ocean Megavirome and Support Independent Origins of Viral Gigantism.</title>
        <authorList>
            <person name="Backstrom D."/>
            <person name="Yutin N."/>
            <person name="Jorgensen S.L."/>
            <person name="Dharamshi J."/>
            <person name="Homa F."/>
            <person name="Zaremba-Niedwiedzka K."/>
            <person name="Spang A."/>
            <person name="Wolf Y.I."/>
            <person name="Koonin E.V."/>
            <person name="Ettema T.J."/>
        </authorList>
    </citation>
    <scope>NUCLEOTIDE SEQUENCE</scope>
</reference>
<feature type="domain" description="ASCH" evidence="1">
    <location>
        <begin position="2"/>
        <end position="93"/>
    </location>
</feature>
<proteinExistence type="predicted"/>
<evidence type="ECO:0000313" key="2">
    <source>
        <dbReference type="EMBL" id="QBK93437.1"/>
    </source>
</evidence>
<gene>
    <name evidence="2" type="ORF">LCPAC404_01410</name>
</gene>
<dbReference type="Pfam" id="PF04266">
    <property type="entry name" value="ASCH"/>
    <property type="match status" value="1"/>
</dbReference>
<evidence type="ECO:0000259" key="1">
    <source>
        <dbReference type="Pfam" id="PF04266"/>
    </source>
</evidence>
<dbReference type="EMBL" id="MK500596">
    <property type="protein sequence ID" value="QBK93437.1"/>
    <property type="molecule type" value="Genomic_DNA"/>
</dbReference>
<name>A0A481ZCC7_9VIRU</name>
<dbReference type="Gene3D" id="2.30.130.30">
    <property type="entry name" value="Hypothetical protein"/>
    <property type="match status" value="1"/>
</dbReference>
<organism evidence="2">
    <name type="scientific">Pithovirus LCPAC404</name>
    <dbReference type="NCBI Taxonomy" id="2506597"/>
    <lineage>
        <taxon>Viruses</taxon>
        <taxon>Pithoviruses</taxon>
    </lineage>
</organism>
<dbReference type="InterPro" id="IPR015947">
    <property type="entry name" value="PUA-like_sf"/>
</dbReference>
<dbReference type="InterPro" id="IPR007374">
    <property type="entry name" value="ASCH_domain"/>
</dbReference>
<accession>A0A481ZCC7</accession>
<dbReference type="SUPFAM" id="SSF88697">
    <property type="entry name" value="PUA domain-like"/>
    <property type="match status" value="1"/>
</dbReference>
<protein>
    <submittedName>
        <fullName evidence="2">ASC-1 like domain protein</fullName>
    </submittedName>
</protein>